<name>A0ABQ9Y9D0_9EUKA</name>
<organism evidence="2 3">
    <name type="scientific">Blattamonas nauphoetae</name>
    <dbReference type="NCBI Taxonomy" id="2049346"/>
    <lineage>
        <taxon>Eukaryota</taxon>
        <taxon>Metamonada</taxon>
        <taxon>Preaxostyla</taxon>
        <taxon>Oxymonadida</taxon>
        <taxon>Blattamonas</taxon>
    </lineage>
</organism>
<reference evidence="2 3" key="1">
    <citation type="journal article" date="2022" name="bioRxiv">
        <title>Genomics of Preaxostyla Flagellates Illuminates Evolutionary Transitions and the Path Towards Mitochondrial Loss.</title>
        <authorList>
            <person name="Novak L.V.F."/>
            <person name="Treitli S.C."/>
            <person name="Pyrih J."/>
            <person name="Halakuc P."/>
            <person name="Pipaliya S.V."/>
            <person name="Vacek V."/>
            <person name="Brzon O."/>
            <person name="Soukal P."/>
            <person name="Eme L."/>
            <person name="Dacks J.B."/>
            <person name="Karnkowska A."/>
            <person name="Elias M."/>
            <person name="Hampl V."/>
        </authorList>
    </citation>
    <scope>NUCLEOTIDE SEQUENCE [LARGE SCALE GENOMIC DNA]</scope>
    <source>
        <strain evidence="2">NAU3</strain>
        <tissue evidence="2">Gut</tissue>
    </source>
</reference>
<sequence>MKSATKQTNYTNNATNEEITSLLQDALSVIDFARPSNPPEFLFDYFQSNTPLLSFNLRKHHYLTCQRLTRVTGGKHTATARSTRQEGSEELQFAQFLLACKIGNTT</sequence>
<dbReference type="Pfam" id="PF02197">
    <property type="entry name" value="RIIa"/>
    <property type="match status" value="1"/>
</dbReference>
<gene>
    <name evidence="2" type="ORF">BLNAU_4603</name>
</gene>
<proteinExistence type="predicted"/>
<comment type="caution">
    <text evidence="2">The sequence shown here is derived from an EMBL/GenBank/DDBJ whole genome shotgun (WGS) entry which is preliminary data.</text>
</comment>
<dbReference type="InterPro" id="IPR003117">
    <property type="entry name" value="cAMP_dep_PK_reg_su_I/II_a/b"/>
</dbReference>
<evidence type="ECO:0000313" key="2">
    <source>
        <dbReference type="EMBL" id="KAK2960386.1"/>
    </source>
</evidence>
<keyword evidence="3" id="KW-1185">Reference proteome</keyword>
<feature type="domain" description="RIIa" evidence="1">
    <location>
        <begin position="18"/>
        <end position="47"/>
    </location>
</feature>
<evidence type="ECO:0000313" key="3">
    <source>
        <dbReference type="Proteomes" id="UP001281761"/>
    </source>
</evidence>
<evidence type="ECO:0000259" key="1">
    <source>
        <dbReference type="Pfam" id="PF02197"/>
    </source>
</evidence>
<dbReference type="EMBL" id="JARBJD010000023">
    <property type="protein sequence ID" value="KAK2960386.1"/>
    <property type="molecule type" value="Genomic_DNA"/>
</dbReference>
<dbReference type="Proteomes" id="UP001281761">
    <property type="component" value="Unassembled WGS sequence"/>
</dbReference>
<protein>
    <recommendedName>
        <fullName evidence="1">RIIa domain-containing protein</fullName>
    </recommendedName>
</protein>
<accession>A0ABQ9Y9D0</accession>